<protein>
    <submittedName>
        <fullName evidence="1">Uncharacterized conserved protein, DUF1501 family</fullName>
    </submittedName>
</protein>
<dbReference type="Proteomes" id="UP000182114">
    <property type="component" value="Unassembled WGS sequence"/>
</dbReference>
<dbReference type="PANTHER" id="PTHR43737:SF1">
    <property type="entry name" value="DUF1501 DOMAIN-CONTAINING PROTEIN"/>
    <property type="match status" value="1"/>
</dbReference>
<dbReference type="RefSeq" id="WP_074539256.1">
    <property type="nucleotide sequence ID" value="NZ_FNBD01000013.1"/>
</dbReference>
<reference evidence="2" key="1">
    <citation type="submission" date="2016-10" db="EMBL/GenBank/DDBJ databases">
        <authorList>
            <person name="Varghese N."/>
            <person name="Submissions S."/>
        </authorList>
    </citation>
    <scope>NUCLEOTIDE SEQUENCE [LARGE SCALE GENOMIC DNA]</scope>
    <source>
        <strain evidence="2">DSM 24729</strain>
    </source>
</reference>
<evidence type="ECO:0000313" key="1">
    <source>
        <dbReference type="EMBL" id="SDF39084.1"/>
    </source>
</evidence>
<dbReference type="PANTHER" id="PTHR43737">
    <property type="entry name" value="BLL7424 PROTEIN"/>
    <property type="match status" value="1"/>
</dbReference>
<dbReference type="InterPro" id="IPR010869">
    <property type="entry name" value="DUF1501"/>
</dbReference>
<dbReference type="eggNOG" id="COG4102">
    <property type="taxonomic scope" value="Bacteria"/>
</dbReference>
<dbReference type="AlphaFoldDB" id="A0A1G7KPW7"/>
<gene>
    <name evidence="1" type="ORF">SAMN04487992_11384</name>
</gene>
<dbReference type="SUPFAM" id="SSF53649">
    <property type="entry name" value="Alkaline phosphatase-like"/>
    <property type="match status" value="1"/>
</dbReference>
<dbReference type="EMBL" id="FNBD01000013">
    <property type="protein sequence ID" value="SDF39084.1"/>
    <property type="molecule type" value="Genomic_DNA"/>
</dbReference>
<proteinExistence type="predicted"/>
<dbReference type="InterPro" id="IPR017850">
    <property type="entry name" value="Alkaline_phosphatase_core_sf"/>
</dbReference>
<accession>A0A1G7KPW7</accession>
<organism evidence="1 2">
    <name type="scientific">Cellulophaga baltica</name>
    <dbReference type="NCBI Taxonomy" id="76594"/>
    <lineage>
        <taxon>Bacteria</taxon>
        <taxon>Pseudomonadati</taxon>
        <taxon>Bacteroidota</taxon>
        <taxon>Flavobacteriia</taxon>
        <taxon>Flavobacteriales</taxon>
        <taxon>Flavobacteriaceae</taxon>
        <taxon>Cellulophaga</taxon>
    </lineage>
</organism>
<dbReference type="Pfam" id="PF07394">
    <property type="entry name" value="DUF1501"/>
    <property type="match status" value="1"/>
</dbReference>
<name>A0A1G7KPW7_9FLAO</name>
<keyword evidence="2" id="KW-1185">Reference proteome</keyword>
<sequence length="396" mass="44196">MKRRDFIRNSSLASSVLFVPNFLKAFESSQLKVDGNKKLVILQLSGGNDGLNTLVQFNNDIYFKNRGTIGQQKNQLLSVSDELGLHESLKDFKTLYDEGLVSVINDVGYPNPSRSHFRATDIWQTASSSNEFLKAGWIGRYLDTVSKSQLGAIEVDDTLSLLMKGEHINGIATKDAKLFFKTTQDPYFGAVLNNYKDAHLSEHNLGYLYKTVIDAKSSAKYIYEKTKLYDSKAEYPQNSFGKQLKTISEFISSGLETQLYYASLGGFDTHANQVNSQKRLLEVFSTGIHTFINDLKATGALKDTVVLVFSEFGRRLKQNAANGTDHGAANLVFLLGDKLKKPGMYNAPANLVDLDSNGDIKYKVDFRNIYASLLKDWLLTQPDAILNGKFESLNLV</sequence>
<evidence type="ECO:0000313" key="2">
    <source>
        <dbReference type="Proteomes" id="UP000182114"/>
    </source>
</evidence>